<evidence type="ECO:0000256" key="9">
    <source>
        <dbReference type="ARBA" id="ARBA00023136"/>
    </source>
</evidence>
<dbReference type="AlphaFoldDB" id="A0A9P6AKL2"/>
<keyword evidence="6" id="KW-0418">Kinase</keyword>
<keyword evidence="8 11" id="KW-1133">Transmembrane helix</keyword>
<dbReference type="PANTHER" id="PTHR13205:SF15">
    <property type="entry name" value="DOLICHOL KINASE"/>
    <property type="match status" value="1"/>
</dbReference>
<comment type="caution">
    <text evidence="12">The sequence shown here is derived from an EMBL/GenBank/DDBJ whole genome shotgun (WGS) entry which is preliminary data.</text>
</comment>
<keyword evidence="4" id="KW-0808">Transferase</keyword>
<feature type="transmembrane region" description="Helical" evidence="11">
    <location>
        <begin position="512"/>
        <end position="532"/>
    </location>
</feature>
<evidence type="ECO:0000256" key="8">
    <source>
        <dbReference type="ARBA" id="ARBA00022989"/>
    </source>
</evidence>
<evidence type="ECO:0000313" key="13">
    <source>
        <dbReference type="Proteomes" id="UP000886523"/>
    </source>
</evidence>
<dbReference type="EMBL" id="MU129077">
    <property type="protein sequence ID" value="KAF9507574.1"/>
    <property type="molecule type" value="Genomic_DNA"/>
</dbReference>
<comment type="subcellular location">
    <subcellularLocation>
        <location evidence="1">Endoplasmic reticulum membrane</location>
        <topology evidence="1">Multi-pass membrane protein</topology>
    </subcellularLocation>
</comment>
<feature type="compositionally biased region" description="Basic residues" evidence="10">
    <location>
        <begin position="33"/>
        <end position="46"/>
    </location>
</feature>
<dbReference type="GO" id="GO:0005789">
    <property type="term" value="C:endoplasmic reticulum membrane"/>
    <property type="evidence" value="ECO:0007669"/>
    <property type="project" value="UniProtKB-SubCell"/>
</dbReference>
<evidence type="ECO:0000256" key="4">
    <source>
        <dbReference type="ARBA" id="ARBA00022679"/>
    </source>
</evidence>
<feature type="transmembrane region" description="Helical" evidence="11">
    <location>
        <begin position="419"/>
        <end position="440"/>
    </location>
</feature>
<dbReference type="Proteomes" id="UP000886523">
    <property type="component" value="Unassembled WGS sequence"/>
</dbReference>
<evidence type="ECO:0000256" key="11">
    <source>
        <dbReference type="SAM" id="Phobius"/>
    </source>
</evidence>
<keyword evidence="7" id="KW-0256">Endoplasmic reticulum</keyword>
<feature type="compositionally biased region" description="Basic and acidic residues" evidence="10">
    <location>
        <begin position="185"/>
        <end position="199"/>
    </location>
</feature>
<feature type="transmembrane region" description="Helical" evidence="11">
    <location>
        <begin position="335"/>
        <end position="356"/>
    </location>
</feature>
<keyword evidence="5 11" id="KW-0812">Transmembrane</keyword>
<sequence>MRARQALLNNLDNIGSASGAISTFSSESEGSVPRKHRRASRSHSRTSGRSLGQLKTSPLNPATMSIPDSSDRPTEGQPSIRNKEQLYLSSPLAPQSPTYVYNTTHSDLFSRVLDLLYNSRRVAESVPLCLPLILAIYRFAVSNDSQMSTQPATIGGFSAAVSVLLRTLSTSLARIVELNDLGLSHHKEPRRTGDREGRRSSLTSSHVQYGSSSWVFMTDPRNYRHNRDNDYLTALLIGPGLAASMLYQTTILSSQALPYRTPSWLVDPPYTSNLTPSALIALYQVSDKDSLPMPASVTRSLKAKLGEALFYCALMCSTTLAFRSFGHTYVGLRDLWPGFTLGEVGIVAQGATALFIETVNITRFRLVYVQIWPQTTPFVKTFRVPGPLLIFQLALIPGGNTRWFPLIPAARFREFQRRALASGFYIGVLLIVGAVIGTWTQVVSRGPQSMAVGQPISERWTSFGCYIRQLLTDRILLGLKTMNVNGRREFFHALAVIMFTPGIALDPAFTHLAFCVAFSVFIFAEYMRYFALYPFGTAVHRFLSEFLDEKDSGSAILSHFYLLTGCAGPLWLESPSRLLDFTGVLVLGAGNALAPVAGKRFGRHPWSHASGKTIEGSAAFAISVFLCALLLQLCGIVEPFSVWRYFLCTCASAPLEAFSTQSDNAALPFFSTSLLVLAGI</sequence>
<dbReference type="GO" id="GO:0004168">
    <property type="term" value="F:dolichol kinase activity"/>
    <property type="evidence" value="ECO:0007669"/>
    <property type="project" value="UniProtKB-EC"/>
</dbReference>
<comment type="similarity">
    <text evidence="2">Belongs to the polyprenol kinase family.</text>
</comment>
<organism evidence="12 13">
    <name type="scientific">Hydnum rufescens UP504</name>
    <dbReference type="NCBI Taxonomy" id="1448309"/>
    <lineage>
        <taxon>Eukaryota</taxon>
        <taxon>Fungi</taxon>
        <taxon>Dikarya</taxon>
        <taxon>Basidiomycota</taxon>
        <taxon>Agaricomycotina</taxon>
        <taxon>Agaricomycetes</taxon>
        <taxon>Cantharellales</taxon>
        <taxon>Hydnaceae</taxon>
        <taxon>Hydnum</taxon>
    </lineage>
</organism>
<accession>A0A9P6AKL2</accession>
<keyword evidence="9 11" id="KW-0472">Membrane</keyword>
<gene>
    <name evidence="12" type="ORF">BS47DRAFT_1398504</name>
</gene>
<dbReference type="EC" id="2.7.1.108" evidence="3"/>
<dbReference type="OrthoDB" id="377083at2759"/>
<dbReference type="GO" id="GO:0043048">
    <property type="term" value="P:dolichyl monophosphate biosynthetic process"/>
    <property type="evidence" value="ECO:0007669"/>
    <property type="project" value="TreeGrafter"/>
</dbReference>
<name>A0A9P6AKL2_9AGAM</name>
<feature type="region of interest" description="Disordered" evidence="10">
    <location>
        <begin position="185"/>
        <end position="205"/>
    </location>
</feature>
<keyword evidence="13" id="KW-1185">Reference proteome</keyword>
<feature type="region of interest" description="Disordered" evidence="10">
    <location>
        <begin position="18"/>
        <end position="78"/>
    </location>
</feature>
<evidence type="ECO:0000256" key="6">
    <source>
        <dbReference type="ARBA" id="ARBA00022777"/>
    </source>
</evidence>
<evidence type="ECO:0000256" key="1">
    <source>
        <dbReference type="ARBA" id="ARBA00004477"/>
    </source>
</evidence>
<reference evidence="12" key="1">
    <citation type="journal article" date="2020" name="Nat. Commun.">
        <title>Large-scale genome sequencing of mycorrhizal fungi provides insights into the early evolution of symbiotic traits.</title>
        <authorList>
            <person name="Miyauchi S."/>
            <person name="Kiss E."/>
            <person name="Kuo A."/>
            <person name="Drula E."/>
            <person name="Kohler A."/>
            <person name="Sanchez-Garcia M."/>
            <person name="Morin E."/>
            <person name="Andreopoulos B."/>
            <person name="Barry K.W."/>
            <person name="Bonito G."/>
            <person name="Buee M."/>
            <person name="Carver A."/>
            <person name="Chen C."/>
            <person name="Cichocki N."/>
            <person name="Clum A."/>
            <person name="Culley D."/>
            <person name="Crous P.W."/>
            <person name="Fauchery L."/>
            <person name="Girlanda M."/>
            <person name="Hayes R.D."/>
            <person name="Keri Z."/>
            <person name="LaButti K."/>
            <person name="Lipzen A."/>
            <person name="Lombard V."/>
            <person name="Magnuson J."/>
            <person name="Maillard F."/>
            <person name="Murat C."/>
            <person name="Nolan M."/>
            <person name="Ohm R.A."/>
            <person name="Pangilinan J."/>
            <person name="Pereira M.F."/>
            <person name="Perotto S."/>
            <person name="Peter M."/>
            <person name="Pfister S."/>
            <person name="Riley R."/>
            <person name="Sitrit Y."/>
            <person name="Stielow J.B."/>
            <person name="Szollosi G."/>
            <person name="Zifcakova L."/>
            <person name="Stursova M."/>
            <person name="Spatafora J.W."/>
            <person name="Tedersoo L."/>
            <person name="Vaario L.M."/>
            <person name="Yamada A."/>
            <person name="Yan M."/>
            <person name="Wang P."/>
            <person name="Xu J."/>
            <person name="Bruns T."/>
            <person name="Baldrian P."/>
            <person name="Vilgalys R."/>
            <person name="Dunand C."/>
            <person name="Henrissat B."/>
            <person name="Grigoriev I.V."/>
            <person name="Hibbett D."/>
            <person name="Nagy L.G."/>
            <person name="Martin F.M."/>
        </authorList>
    </citation>
    <scope>NUCLEOTIDE SEQUENCE</scope>
    <source>
        <strain evidence="12">UP504</strain>
    </source>
</reference>
<dbReference type="PANTHER" id="PTHR13205">
    <property type="entry name" value="TRANSMEMBRANE PROTEIN 15-RELATED"/>
    <property type="match status" value="1"/>
</dbReference>
<evidence type="ECO:0000313" key="12">
    <source>
        <dbReference type="EMBL" id="KAF9507574.1"/>
    </source>
</evidence>
<proteinExistence type="inferred from homology"/>
<feature type="compositionally biased region" description="Polar residues" evidence="10">
    <location>
        <begin position="18"/>
        <end position="29"/>
    </location>
</feature>
<evidence type="ECO:0000256" key="3">
    <source>
        <dbReference type="ARBA" id="ARBA00012132"/>
    </source>
</evidence>
<evidence type="ECO:0000256" key="5">
    <source>
        <dbReference type="ARBA" id="ARBA00022692"/>
    </source>
</evidence>
<protein>
    <recommendedName>
        <fullName evidence="3">dolichol kinase</fullName>
        <ecNumber evidence="3">2.7.1.108</ecNumber>
    </recommendedName>
</protein>
<evidence type="ECO:0000256" key="10">
    <source>
        <dbReference type="SAM" id="MobiDB-lite"/>
    </source>
</evidence>
<evidence type="ECO:0000256" key="7">
    <source>
        <dbReference type="ARBA" id="ARBA00022824"/>
    </source>
</evidence>
<feature type="compositionally biased region" description="Polar residues" evidence="10">
    <location>
        <begin position="53"/>
        <end position="68"/>
    </location>
</feature>
<evidence type="ECO:0000256" key="2">
    <source>
        <dbReference type="ARBA" id="ARBA00010794"/>
    </source>
</evidence>
<dbReference type="InterPro" id="IPR032974">
    <property type="entry name" value="Polypren_kinase"/>
</dbReference>